<sequence>AFSPLTVTNTSQTTLRCQSPSWYPEPTVNWLNAISGSVLTSFSTRYVPGLSSMVEVISDFSGAEEEKQYRCVIQNNLARAEGDAILTVTGLKTQTRLTVFSSGQITSPSRLLWCLLILIFHLGAVNL</sequence>
<organism evidence="5 6">
    <name type="scientific">Eleutherodactylus coqui</name>
    <name type="common">Puerto Rican coqui</name>
    <dbReference type="NCBI Taxonomy" id="57060"/>
    <lineage>
        <taxon>Eukaryota</taxon>
        <taxon>Metazoa</taxon>
        <taxon>Chordata</taxon>
        <taxon>Craniata</taxon>
        <taxon>Vertebrata</taxon>
        <taxon>Euteleostomi</taxon>
        <taxon>Amphibia</taxon>
        <taxon>Batrachia</taxon>
        <taxon>Anura</taxon>
        <taxon>Neobatrachia</taxon>
        <taxon>Hyloidea</taxon>
        <taxon>Eleutherodactylidae</taxon>
        <taxon>Eleutherodactylinae</taxon>
        <taxon>Eleutherodactylus</taxon>
        <taxon>Eleutherodactylus</taxon>
    </lineage>
</organism>
<dbReference type="InterPro" id="IPR007110">
    <property type="entry name" value="Ig-like_dom"/>
</dbReference>
<evidence type="ECO:0000256" key="1">
    <source>
        <dbReference type="ARBA" id="ARBA00004370"/>
    </source>
</evidence>
<dbReference type="OrthoDB" id="9898017at2759"/>
<proteinExistence type="predicted"/>
<reference evidence="5" key="1">
    <citation type="thesis" date="2020" institute="ProQuest LLC" country="789 East Eisenhower Parkway, Ann Arbor, MI, USA">
        <title>Comparative Genomics and Chromosome Evolution.</title>
        <authorList>
            <person name="Mudd A.B."/>
        </authorList>
    </citation>
    <scope>NUCLEOTIDE SEQUENCE</scope>
    <source>
        <strain evidence="5">HN-11 Male</strain>
        <tissue evidence="5">Kidney and liver</tissue>
    </source>
</reference>
<evidence type="ECO:0000256" key="2">
    <source>
        <dbReference type="ARBA" id="ARBA00023136"/>
    </source>
</evidence>
<dbReference type="AlphaFoldDB" id="A0A8J6E9Y6"/>
<feature type="domain" description="Ig-like" evidence="4">
    <location>
        <begin position="1"/>
        <end position="87"/>
    </location>
</feature>
<evidence type="ECO:0000313" key="5">
    <source>
        <dbReference type="EMBL" id="KAG9463658.1"/>
    </source>
</evidence>
<dbReference type="InterPro" id="IPR013783">
    <property type="entry name" value="Ig-like_fold"/>
</dbReference>
<accession>A0A8J6E9Y6</accession>
<protein>
    <recommendedName>
        <fullName evidence="4">Ig-like domain-containing protein</fullName>
    </recommendedName>
</protein>
<evidence type="ECO:0000259" key="4">
    <source>
        <dbReference type="PROSITE" id="PS50835"/>
    </source>
</evidence>
<feature type="non-terminal residue" evidence="5">
    <location>
        <position position="127"/>
    </location>
</feature>
<keyword evidence="6" id="KW-1185">Reference proteome</keyword>
<name>A0A8J6E9Y6_ELECQ</name>
<dbReference type="PROSITE" id="PS50835">
    <property type="entry name" value="IG_LIKE"/>
    <property type="match status" value="1"/>
</dbReference>
<keyword evidence="3" id="KW-0393">Immunoglobulin domain</keyword>
<evidence type="ECO:0000313" key="6">
    <source>
        <dbReference type="Proteomes" id="UP000770717"/>
    </source>
</evidence>
<dbReference type="SUPFAM" id="SSF48726">
    <property type="entry name" value="Immunoglobulin"/>
    <property type="match status" value="1"/>
</dbReference>
<evidence type="ECO:0000256" key="3">
    <source>
        <dbReference type="ARBA" id="ARBA00023319"/>
    </source>
</evidence>
<keyword evidence="2" id="KW-0472">Membrane</keyword>
<comment type="subcellular location">
    <subcellularLocation>
        <location evidence="1">Membrane</location>
    </subcellularLocation>
</comment>
<dbReference type="InterPro" id="IPR053896">
    <property type="entry name" value="BTN3A2-like_Ig-C"/>
</dbReference>
<dbReference type="Proteomes" id="UP000770717">
    <property type="component" value="Unassembled WGS sequence"/>
</dbReference>
<dbReference type="EMBL" id="WNTK01006262">
    <property type="protein sequence ID" value="KAG9463658.1"/>
    <property type="molecule type" value="Genomic_DNA"/>
</dbReference>
<dbReference type="Gene3D" id="2.60.40.10">
    <property type="entry name" value="Immunoglobulins"/>
    <property type="match status" value="1"/>
</dbReference>
<gene>
    <name evidence="5" type="ORF">GDO78_021345</name>
</gene>
<dbReference type="GO" id="GO:0016020">
    <property type="term" value="C:membrane"/>
    <property type="evidence" value="ECO:0007669"/>
    <property type="project" value="UniProtKB-SubCell"/>
</dbReference>
<dbReference type="Pfam" id="PF22705">
    <property type="entry name" value="C2-set_3"/>
    <property type="match status" value="1"/>
</dbReference>
<dbReference type="InterPro" id="IPR036179">
    <property type="entry name" value="Ig-like_dom_sf"/>
</dbReference>
<comment type="caution">
    <text evidence="5">The sequence shown here is derived from an EMBL/GenBank/DDBJ whole genome shotgun (WGS) entry which is preliminary data.</text>
</comment>